<proteinExistence type="predicted"/>
<protein>
    <recommendedName>
        <fullName evidence="1">HTH araC/xylS-type domain-containing protein</fullName>
    </recommendedName>
</protein>
<dbReference type="EMBL" id="CP000113">
    <property type="protein sequence ID" value="ABF87770.1"/>
    <property type="molecule type" value="Genomic_DNA"/>
</dbReference>
<keyword evidence="3" id="KW-1185">Reference proteome</keyword>
<dbReference type="Gene3D" id="1.10.10.60">
    <property type="entry name" value="Homeodomain-like"/>
    <property type="match status" value="1"/>
</dbReference>
<dbReference type="KEGG" id="mxa:MXAN_2149"/>
<feature type="domain" description="HTH araC/xylS-type" evidence="1">
    <location>
        <begin position="14"/>
        <end position="32"/>
    </location>
</feature>
<evidence type="ECO:0000313" key="3">
    <source>
        <dbReference type="Proteomes" id="UP000002402"/>
    </source>
</evidence>
<evidence type="ECO:0000313" key="2">
    <source>
        <dbReference type="EMBL" id="ABF87770.1"/>
    </source>
</evidence>
<name>Q1DAF1_MYXXD</name>
<dbReference type="GO" id="GO:0003700">
    <property type="term" value="F:DNA-binding transcription factor activity"/>
    <property type="evidence" value="ECO:0007669"/>
    <property type="project" value="InterPro"/>
</dbReference>
<dbReference type="EnsemblBacteria" id="ABF87770">
    <property type="protein sequence ID" value="ABF87770"/>
    <property type="gene ID" value="MXAN_2149"/>
</dbReference>
<organism evidence="2 3">
    <name type="scientific">Myxococcus xanthus (strain DK1622)</name>
    <dbReference type="NCBI Taxonomy" id="246197"/>
    <lineage>
        <taxon>Bacteria</taxon>
        <taxon>Pseudomonadati</taxon>
        <taxon>Myxococcota</taxon>
        <taxon>Myxococcia</taxon>
        <taxon>Myxococcales</taxon>
        <taxon>Cystobacterineae</taxon>
        <taxon>Myxococcaceae</taxon>
        <taxon>Myxococcus</taxon>
    </lineage>
</organism>
<reference evidence="2 3" key="1">
    <citation type="journal article" date="2006" name="Proc. Natl. Acad. Sci. U.S.A.">
        <title>Evolution of sensory complexity recorded in a myxobacterial genome.</title>
        <authorList>
            <person name="Goldman B.S."/>
            <person name="Nierman W.C."/>
            <person name="Kaiser D."/>
            <person name="Slater S.C."/>
            <person name="Durkin A.S."/>
            <person name="Eisen J.A."/>
            <person name="Ronning C.M."/>
            <person name="Barbazuk W.B."/>
            <person name="Blanchard M."/>
            <person name="Field C."/>
            <person name="Halling C."/>
            <person name="Hinkle G."/>
            <person name="Iartchuk O."/>
            <person name="Kim H.S."/>
            <person name="Mackenzie C."/>
            <person name="Madupu R."/>
            <person name="Miller N."/>
            <person name="Shvartsbeyn A."/>
            <person name="Sullivan S.A."/>
            <person name="Vaudin M."/>
            <person name="Wiegand R."/>
            <person name="Kaplan H.B."/>
        </authorList>
    </citation>
    <scope>NUCLEOTIDE SEQUENCE [LARGE SCALE GENOMIC DNA]</scope>
    <source>
        <strain evidence="3">DK1622</strain>
    </source>
</reference>
<sequence>MHVSRLAHIAESPFGKAFKRSVGVTPGAFRQREGE</sequence>
<gene>
    <name evidence="2" type="ordered locus">MXAN_2149</name>
</gene>
<dbReference type="InterPro" id="IPR018060">
    <property type="entry name" value="HTH_AraC"/>
</dbReference>
<dbReference type="Proteomes" id="UP000002402">
    <property type="component" value="Chromosome"/>
</dbReference>
<dbReference type="HOGENOM" id="CLU_3366018_0_0_7"/>
<dbReference type="GO" id="GO:0043565">
    <property type="term" value="F:sequence-specific DNA binding"/>
    <property type="evidence" value="ECO:0007669"/>
    <property type="project" value="InterPro"/>
</dbReference>
<dbReference type="PROSITE" id="PS01124">
    <property type="entry name" value="HTH_ARAC_FAMILY_2"/>
    <property type="match status" value="1"/>
</dbReference>
<accession>Q1DAF1</accession>
<dbReference type="AlphaFoldDB" id="Q1DAF1"/>
<evidence type="ECO:0000259" key="1">
    <source>
        <dbReference type="PROSITE" id="PS01124"/>
    </source>
</evidence>